<protein>
    <recommendedName>
        <fullName evidence="3">Carrier domain-containing protein</fullName>
    </recommendedName>
</protein>
<dbReference type="RefSeq" id="WP_124154764.1">
    <property type="nucleotide sequence ID" value="NZ_CAWOLW010000645.1"/>
</dbReference>
<evidence type="ECO:0008006" key="3">
    <source>
        <dbReference type="Google" id="ProtNLM"/>
    </source>
</evidence>
<evidence type="ECO:0000313" key="2">
    <source>
        <dbReference type="Proteomes" id="UP000269154"/>
    </source>
</evidence>
<organism evidence="1 2">
    <name type="scientific">Okeania hirsuta</name>
    <dbReference type="NCBI Taxonomy" id="1458930"/>
    <lineage>
        <taxon>Bacteria</taxon>
        <taxon>Bacillati</taxon>
        <taxon>Cyanobacteriota</taxon>
        <taxon>Cyanophyceae</taxon>
        <taxon>Oscillatoriophycideae</taxon>
        <taxon>Oscillatoriales</taxon>
        <taxon>Microcoleaceae</taxon>
        <taxon>Okeania</taxon>
    </lineage>
</organism>
<dbReference type="EMBL" id="RCBY01000068">
    <property type="protein sequence ID" value="RQH43021.1"/>
    <property type="molecule type" value="Genomic_DNA"/>
</dbReference>
<dbReference type="Proteomes" id="UP000269154">
    <property type="component" value="Unassembled WGS sequence"/>
</dbReference>
<keyword evidence="2" id="KW-1185">Reference proteome</keyword>
<name>A0A3N6PCK9_9CYAN</name>
<dbReference type="Gene3D" id="1.10.1200.10">
    <property type="entry name" value="ACP-like"/>
    <property type="match status" value="1"/>
</dbReference>
<accession>A0A3N6PCK9</accession>
<reference evidence="1 2" key="1">
    <citation type="journal article" date="2018" name="ACS Chem. Biol.">
        <title>Ketoreductase domain dysfunction expands chemodiversity: malyngamide biosynthesis in the cyanobacterium Okeania hirsuta.</title>
        <authorList>
            <person name="Moss N.A."/>
            <person name="Leao T."/>
            <person name="Rankin M."/>
            <person name="McCullough T.M."/>
            <person name="Qu P."/>
            <person name="Korobeynikov A."/>
            <person name="Smith J.L."/>
            <person name="Gerwick L."/>
            <person name="Gerwick W.H."/>
        </authorList>
    </citation>
    <scope>NUCLEOTIDE SEQUENCE [LARGE SCALE GENOMIC DNA]</scope>
    <source>
        <strain evidence="1 2">PAB10Feb10-1</strain>
    </source>
</reference>
<gene>
    <name evidence="1" type="ORF">D5R40_13815</name>
</gene>
<dbReference type="AlphaFoldDB" id="A0A3N6PCK9"/>
<sequence>MKLELDKINLVYCKKFNSPSNIRIAFTHLDKLEIVLLSQVKTKNNQQYPYLMFFLENSVPKYYVSSEEIEIEKKYGENIGSIPVGHKKEMIKSYLIQFYDQMEKQLINSQRIESIEEYKFAEIALKLMRKNAEKKPNKLRSIILERVKKVISQELKINIERVKLETIFSFDKLDNIKFKLVLMELQMALEKEFKMPLEKLEVELPGNDGKYSWNIKGICNYICDAIINQAKKETTKKGN</sequence>
<proteinExistence type="predicted"/>
<dbReference type="InterPro" id="IPR036736">
    <property type="entry name" value="ACP-like_sf"/>
</dbReference>
<comment type="caution">
    <text evidence="1">The sequence shown here is derived from an EMBL/GenBank/DDBJ whole genome shotgun (WGS) entry which is preliminary data.</text>
</comment>
<evidence type="ECO:0000313" key="1">
    <source>
        <dbReference type="EMBL" id="RQH43021.1"/>
    </source>
</evidence>